<dbReference type="PROSITE" id="PS00622">
    <property type="entry name" value="HTH_LUXR_1"/>
    <property type="match status" value="1"/>
</dbReference>
<dbReference type="EMBL" id="JAEHOH010000017">
    <property type="protein sequence ID" value="MBK0419800.1"/>
    <property type="molecule type" value="Genomic_DNA"/>
</dbReference>
<keyword evidence="1 3" id="KW-0597">Phosphoprotein</keyword>
<gene>
    <name evidence="6" type="ORF">JD276_12225</name>
</gene>
<dbReference type="GO" id="GO:0003677">
    <property type="term" value="F:DNA binding"/>
    <property type="evidence" value="ECO:0007669"/>
    <property type="project" value="UniProtKB-KW"/>
</dbReference>
<evidence type="ECO:0000259" key="5">
    <source>
        <dbReference type="PROSITE" id="PS50110"/>
    </source>
</evidence>
<protein>
    <submittedName>
        <fullName evidence="6">Response regulator transcription factor</fullName>
    </submittedName>
</protein>
<keyword evidence="2" id="KW-0238">DNA-binding</keyword>
<name>A0A934Q9K9_9MICO</name>
<feature type="domain" description="Response regulatory" evidence="5">
    <location>
        <begin position="5"/>
        <end position="121"/>
    </location>
</feature>
<evidence type="ECO:0000256" key="1">
    <source>
        <dbReference type="ARBA" id="ARBA00022553"/>
    </source>
</evidence>
<dbReference type="AlphaFoldDB" id="A0A934Q9K9"/>
<feature type="modified residue" description="4-aspartylphosphate" evidence="3">
    <location>
        <position position="56"/>
    </location>
</feature>
<evidence type="ECO:0000313" key="7">
    <source>
        <dbReference type="Proteomes" id="UP000608530"/>
    </source>
</evidence>
<dbReference type="GO" id="GO:0006355">
    <property type="term" value="P:regulation of DNA-templated transcription"/>
    <property type="evidence" value="ECO:0007669"/>
    <property type="project" value="InterPro"/>
</dbReference>
<evidence type="ECO:0000256" key="3">
    <source>
        <dbReference type="PROSITE-ProRule" id="PRU00169"/>
    </source>
</evidence>
<dbReference type="InterPro" id="IPR016032">
    <property type="entry name" value="Sig_transdc_resp-reg_C-effctor"/>
</dbReference>
<keyword evidence="7" id="KW-1185">Reference proteome</keyword>
<dbReference type="PROSITE" id="PS50043">
    <property type="entry name" value="HTH_LUXR_2"/>
    <property type="match status" value="1"/>
</dbReference>
<dbReference type="CDD" id="cd06170">
    <property type="entry name" value="LuxR_C_like"/>
    <property type="match status" value="1"/>
</dbReference>
<dbReference type="Gene3D" id="3.40.50.2300">
    <property type="match status" value="1"/>
</dbReference>
<evidence type="ECO:0000259" key="4">
    <source>
        <dbReference type="PROSITE" id="PS50043"/>
    </source>
</evidence>
<dbReference type="RefSeq" id="WP_200115941.1">
    <property type="nucleotide sequence ID" value="NZ_JAEHOH010000017.1"/>
</dbReference>
<feature type="domain" description="HTH luxR-type" evidence="4">
    <location>
        <begin position="144"/>
        <end position="209"/>
    </location>
</feature>
<dbReference type="SUPFAM" id="SSF52172">
    <property type="entry name" value="CheY-like"/>
    <property type="match status" value="1"/>
</dbReference>
<dbReference type="PANTHER" id="PTHR43214">
    <property type="entry name" value="TWO-COMPONENT RESPONSE REGULATOR"/>
    <property type="match status" value="1"/>
</dbReference>
<dbReference type="InterPro" id="IPR011006">
    <property type="entry name" value="CheY-like_superfamily"/>
</dbReference>
<dbReference type="Pfam" id="PF00072">
    <property type="entry name" value="Response_reg"/>
    <property type="match status" value="1"/>
</dbReference>
<proteinExistence type="predicted"/>
<dbReference type="InterPro" id="IPR058245">
    <property type="entry name" value="NreC/VraR/RcsB-like_REC"/>
</dbReference>
<dbReference type="SMART" id="SM00448">
    <property type="entry name" value="REC"/>
    <property type="match status" value="1"/>
</dbReference>
<dbReference type="SMART" id="SM00421">
    <property type="entry name" value="HTH_LUXR"/>
    <property type="match status" value="1"/>
</dbReference>
<dbReference type="InterPro" id="IPR000792">
    <property type="entry name" value="Tscrpt_reg_LuxR_C"/>
</dbReference>
<dbReference type="Pfam" id="PF00196">
    <property type="entry name" value="GerE"/>
    <property type="match status" value="1"/>
</dbReference>
<sequence>MRRHRVVVADDHPVYRDGLVRHWADSDRIEVVGSSGDGVQALELILRERPDVAVLDLRLPGMDGLSVLGQLRDRGSRTRVLILTAYVDSSTVFRAFSLGARGFMEKVASFEEIADAVTIIAEGRTVMASVAQDIIADELREREGREARPSLTTREIEILRLAAEGNSSQQIAVGLHISIATVKTHLQHIYEKLGVGDRAAAVAQALRSGILS</sequence>
<dbReference type="CDD" id="cd17535">
    <property type="entry name" value="REC_NarL-like"/>
    <property type="match status" value="1"/>
</dbReference>
<dbReference type="PROSITE" id="PS50110">
    <property type="entry name" value="RESPONSE_REGULATORY"/>
    <property type="match status" value="1"/>
</dbReference>
<comment type="caution">
    <text evidence="6">The sequence shown here is derived from an EMBL/GenBank/DDBJ whole genome shotgun (WGS) entry which is preliminary data.</text>
</comment>
<evidence type="ECO:0000313" key="6">
    <source>
        <dbReference type="EMBL" id="MBK0419800.1"/>
    </source>
</evidence>
<accession>A0A934Q9K9</accession>
<dbReference type="GO" id="GO:0000160">
    <property type="term" value="P:phosphorelay signal transduction system"/>
    <property type="evidence" value="ECO:0007669"/>
    <property type="project" value="InterPro"/>
</dbReference>
<dbReference type="SUPFAM" id="SSF46894">
    <property type="entry name" value="C-terminal effector domain of the bipartite response regulators"/>
    <property type="match status" value="1"/>
</dbReference>
<dbReference type="Proteomes" id="UP000608530">
    <property type="component" value="Unassembled WGS sequence"/>
</dbReference>
<evidence type="ECO:0000256" key="2">
    <source>
        <dbReference type="ARBA" id="ARBA00023125"/>
    </source>
</evidence>
<dbReference type="PRINTS" id="PR00038">
    <property type="entry name" value="HTHLUXR"/>
</dbReference>
<organism evidence="6 7">
    <name type="scientific">Leucobacter chromiisoli</name>
    <dbReference type="NCBI Taxonomy" id="2796471"/>
    <lineage>
        <taxon>Bacteria</taxon>
        <taxon>Bacillati</taxon>
        <taxon>Actinomycetota</taxon>
        <taxon>Actinomycetes</taxon>
        <taxon>Micrococcales</taxon>
        <taxon>Microbacteriaceae</taxon>
        <taxon>Leucobacter</taxon>
    </lineage>
</organism>
<dbReference type="InterPro" id="IPR039420">
    <property type="entry name" value="WalR-like"/>
</dbReference>
<dbReference type="InterPro" id="IPR001789">
    <property type="entry name" value="Sig_transdc_resp-reg_receiver"/>
</dbReference>
<reference evidence="6" key="1">
    <citation type="submission" date="2020-12" db="EMBL/GenBank/DDBJ databases">
        <title>Leucobacter sp. CAS1, isolated from Chromium sludge.</title>
        <authorList>
            <person name="Xu Z."/>
        </authorList>
    </citation>
    <scope>NUCLEOTIDE SEQUENCE</scope>
    <source>
        <strain evidence="6">CSA1</strain>
    </source>
</reference>